<evidence type="ECO:0000313" key="2">
    <source>
        <dbReference type="Proteomes" id="UP000327157"/>
    </source>
</evidence>
<sequence>MNPVGHPHGGGNYHILDRLQEYGVTLLLGRRLVSLLLGGLVVSEDKLLQTSKAGK</sequence>
<accession>A0A5N5I6V1</accession>
<reference evidence="1 2" key="3">
    <citation type="submission" date="2019-11" db="EMBL/GenBank/DDBJ databases">
        <title>A de novo genome assembly of a pear dwarfing rootstock.</title>
        <authorList>
            <person name="Wang F."/>
            <person name="Wang J."/>
            <person name="Li S."/>
            <person name="Zhang Y."/>
            <person name="Fang M."/>
            <person name="Ma L."/>
            <person name="Zhao Y."/>
            <person name="Jiang S."/>
        </authorList>
    </citation>
    <scope>NUCLEOTIDE SEQUENCE [LARGE SCALE GENOMIC DNA]</scope>
    <source>
        <strain evidence="1">S2</strain>
        <tissue evidence="1">Leaf</tissue>
    </source>
</reference>
<reference evidence="1 2" key="1">
    <citation type="submission" date="2019-09" db="EMBL/GenBank/DDBJ databases">
        <authorList>
            <person name="Ou C."/>
        </authorList>
    </citation>
    <scope>NUCLEOTIDE SEQUENCE [LARGE SCALE GENOMIC DNA]</scope>
    <source>
        <strain evidence="1">S2</strain>
        <tissue evidence="1">Leaf</tissue>
    </source>
</reference>
<keyword evidence="1" id="KW-0687">Ribonucleoprotein</keyword>
<organism evidence="1 2">
    <name type="scientific">Pyrus ussuriensis x Pyrus communis</name>
    <dbReference type="NCBI Taxonomy" id="2448454"/>
    <lineage>
        <taxon>Eukaryota</taxon>
        <taxon>Viridiplantae</taxon>
        <taxon>Streptophyta</taxon>
        <taxon>Embryophyta</taxon>
        <taxon>Tracheophyta</taxon>
        <taxon>Spermatophyta</taxon>
        <taxon>Magnoliopsida</taxon>
        <taxon>eudicotyledons</taxon>
        <taxon>Gunneridae</taxon>
        <taxon>Pentapetalae</taxon>
        <taxon>rosids</taxon>
        <taxon>fabids</taxon>
        <taxon>Rosales</taxon>
        <taxon>Rosaceae</taxon>
        <taxon>Amygdaloideae</taxon>
        <taxon>Maleae</taxon>
        <taxon>Pyrus</taxon>
    </lineage>
</organism>
<protein>
    <submittedName>
        <fullName evidence="1">60S ribosomal protein L8-3</fullName>
    </submittedName>
</protein>
<dbReference type="AlphaFoldDB" id="A0A5N5I6V1"/>
<name>A0A5N5I6V1_9ROSA</name>
<comment type="caution">
    <text evidence="1">The sequence shown here is derived from an EMBL/GenBank/DDBJ whole genome shotgun (WGS) entry which is preliminary data.</text>
</comment>
<dbReference type="EMBL" id="SMOL01000143">
    <property type="protein sequence ID" value="KAB2631314.1"/>
    <property type="molecule type" value="Genomic_DNA"/>
</dbReference>
<reference evidence="2" key="2">
    <citation type="submission" date="2019-10" db="EMBL/GenBank/DDBJ databases">
        <title>A de novo genome assembly of a pear dwarfing rootstock.</title>
        <authorList>
            <person name="Wang F."/>
            <person name="Wang J."/>
            <person name="Li S."/>
            <person name="Zhang Y."/>
            <person name="Fang M."/>
            <person name="Ma L."/>
            <person name="Zhao Y."/>
            <person name="Jiang S."/>
        </authorList>
    </citation>
    <scope>NUCLEOTIDE SEQUENCE [LARGE SCALE GENOMIC DNA]</scope>
</reference>
<evidence type="ECO:0000313" key="1">
    <source>
        <dbReference type="EMBL" id="KAB2631314.1"/>
    </source>
</evidence>
<dbReference type="Proteomes" id="UP000327157">
    <property type="component" value="Chromosome 12"/>
</dbReference>
<proteinExistence type="predicted"/>
<keyword evidence="1" id="KW-0689">Ribosomal protein</keyword>
<gene>
    <name evidence="1" type="ORF">D8674_008833</name>
</gene>
<dbReference type="GO" id="GO:0005840">
    <property type="term" value="C:ribosome"/>
    <property type="evidence" value="ECO:0007669"/>
    <property type="project" value="UniProtKB-KW"/>
</dbReference>
<keyword evidence="2" id="KW-1185">Reference proteome</keyword>